<name>A0ACC2NA84_9HYME</name>
<evidence type="ECO:0000313" key="2">
    <source>
        <dbReference type="Proteomes" id="UP001239111"/>
    </source>
</evidence>
<organism evidence="1 2">
    <name type="scientific">Eretmocerus hayati</name>
    <dbReference type="NCBI Taxonomy" id="131215"/>
    <lineage>
        <taxon>Eukaryota</taxon>
        <taxon>Metazoa</taxon>
        <taxon>Ecdysozoa</taxon>
        <taxon>Arthropoda</taxon>
        <taxon>Hexapoda</taxon>
        <taxon>Insecta</taxon>
        <taxon>Pterygota</taxon>
        <taxon>Neoptera</taxon>
        <taxon>Endopterygota</taxon>
        <taxon>Hymenoptera</taxon>
        <taxon>Apocrita</taxon>
        <taxon>Proctotrupomorpha</taxon>
        <taxon>Chalcidoidea</taxon>
        <taxon>Aphelinidae</taxon>
        <taxon>Aphelininae</taxon>
        <taxon>Eretmocerus</taxon>
    </lineage>
</organism>
<keyword evidence="2" id="KW-1185">Reference proteome</keyword>
<evidence type="ECO:0000313" key="1">
    <source>
        <dbReference type="EMBL" id="KAJ8667653.1"/>
    </source>
</evidence>
<gene>
    <name evidence="1" type="ORF">QAD02_009316</name>
</gene>
<reference evidence="1" key="1">
    <citation type="submission" date="2023-04" db="EMBL/GenBank/DDBJ databases">
        <title>A chromosome-level genome assembly of the parasitoid wasp Eretmocerus hayati.</title>
        <authorList>
            <person name="Zhong Y."/>
            <person name="Liu S."/>
            <person name="Liu Y."/>
        </authorList>
    </citation>
    <scope>NUCLEOTIDE SEQUENCE</scope>
    <source>
        <strain evidence="1">ZJU_SS_LIU_2023</strain>
    </source>
</reference>
<proteinExistence type="predicted"/>
<comment type="caution">
    <text evidence="1">The sequence shown here is derived from an EMBL/GenBank/DDBJ whole genome shotgun (WGS) entry which is preliminary data.</text>
</comment>
<accession>A0ACC2NA84</accession>
<dbReference type="EMBL" id="CM056744">
    <property type="protein sequence ID" value="KAJ8667653.1"/>
    <property type="molecule type" value="Genomic_DNA"/>
</dbReference>
<sequence>MEENSLSNEVVLFSDNELAKLAGESGNSNSYEYSLTNFSNETLGYLSNHQSLEVKVINEEKVTVKALTFFVKSQKKETNDFERAVFKRESTFFSDVVPLMNQNFKSEPWIPQCFLVKNGILVMEDLKVQGFESIKGSNFGIDYWKSAMEALARFHVSSILLEERIQKPLSDLHPGLFEEIVFVDDNGLSWRWLLAGIEIAEIIAQNLNLDPTFIAKAYNLTLERIRPSKKDLNVFCHSDLWYNNMMFKKNNEQVECRLVDFQMTAYTSYAIDLLQFMYMNIDGDLKNKYEKELMKVYHSKLVQELEKHEYQGQIVSFEKILKDADEKRICGLVAAVQLFPIALLSKEFSRQYMADSEKFEYYSFTTRAEFIKTVMEADDGYRKKLEDAVSDLVEYMKTIVN</sequence>
<protein>
    <submittedName>
        <fullName evidence="1">Uncharacterized protein</fullName>
    </submittedName>
</protein>
<dbReference type="Proteomes" id="UP001239111">
    <property type="component" value="Chromosome 4"/>
</dbReference>